<dbReference type="Proteomes" id="UP000029085">
    <property type="component" value="Unassembled WGS sequence"/>
</dbReference>
<dbReference type="InterPro" id="IPR007372">
    <property type="entry name" value="Lipid/polyisoprenoid-bd_YceI"/>
</dbReference>
<reference evidence="4" key="1">
    <citation type="submission" date="2013-08" db="EMBL/GenBank/DDBJ databases">
        <title>Genome sequencing of Arenimonas donghaensis.</title>
        <authorList>
            <person name="Chen F."/>
            <person name="Wang G."/>
        </authorList>
    </citation>
    <scope>NUCLEOTIDE SEQUENCE [LARGE SCALE GENOMIC DNA]</scope>
    <source>
        <strain evidence="4">HO3-R19</strain>
    </source>
</reference>
<dbReference type="PATRIC" id="fig|1121014.3.peg.1094"/>
<accession>A0A087MJE8</accession>
<dbReference type="PANTHER" id="PTHR34406">
    <property type="entry name" value="PROTEIN YCEI"/>
    <property type="match status" value="1"/>
</dbReference>
<reference evidence="3 4" key="2">
    <citation type="journal article" date="2015" name="Stand. Genomic Sci.">
        <title>High quality draft genomic sequence of Arenimonas donghaensis DSM 18148(T).</title>
        <authorList>
            <person name="Chen F."/>
            <person name="Wang H."/>
            <person name="Cao Y."/>
            <person name="Li X."/>
            <person name="Wang G."/>
        </authorList>
    </citation>
    <scope>NUCLEOTIDE SEQUENCE [LARGE SCALE GENOMIC DNA]</scope>
    <source>
        <strain evidence="3 4">HO3-R19</strain>
    </source>
</reference>
<keyword evidence="4" id="KW-1185">Reference proteome</keyword>
<sequence length="184" mass="20105">MKSVFPLITLLAALAAAPALAADYTASQDSTLGFRATYMDDRFEGRFADFTPAIRFDPADLPSSRFDVRIALSSASTDNQERDELLVGPEFFNAGALPEARYQADRFTALGGSRFRADGRLTLNGVSKPVALEFDWTPGTPAVLEGRASLERLAFKVGEGDWADTDLLPNKVEVFTRLELQPKP</sequence>
<dbReference type="SMART" id="SM00867">
    <property type="entry name" value="YceI"/>
    <property type="match status" value="1"/>
</dbReference>
<feature type="chain" id="PRO_5001826289" description="Lipid/polyisoprenoid-binding YceI-like domain-containing protein" evidence="1">
    <location>
        <begin position="22"/>
        <end position="184"/>
    </location>
</feature>
<feature type="domain" description="Lipid/polyisoprenoid-binding YceI-like" evidence="2">
    <location>
        <begin position="23"/>
        <end position="181"/>
    </location>
</feature>
<dbReference type="STRING" id="1121014.N788_11720"/>
<organism evidence="3 4">
    <name type="scientific">Arenimonas donghaensis DSM 18148 = HO3-R19</name>
    <dbReference type="NCBI Taxonomy" id="1121014"/>
    <lineage>
        <taxon>Bacteria</taxon>
        <taxon>Pseudomonadati</taxon>
        <taxon>Pseudomonadota</taxon>
        <taxon>Gammaproteobacteria</taxon>
        <taxon>Lysobacterales</taxon>
        <taxon>Lysobacteraceae</taxon>
        <taxon>Arenimonas</taxon>
    </lineage>
</organism>
<dbReference type="OrthoDB" id="1247465at2"/>
<evidence type="ECO:0000313" key="4">
    <source>
        <dbReference type="Proteomes" id="UP000029085"/>
    </source>
</evidence>
<evidence type="ECO:0000259" key="2">
    <source>
        <dbReference type="SMART" id="SM00867"/>
    </source>
</evidence>
<dbReference type="InterPro" id="IPR036761">
    <property type="entry name" value="TTHA0802/YceI-like_sf"/>
</dbReference>
<comment type="caution">
    <text evidence="3">The sequence shown here is derived from an EMBL/GenBank/DDBJ whole genome shotgun (WGS) entry which is preliminary data.</text>
</comment>
<dbReference type="SUPFAM" id="SSF101874">
    <property type="entry name" value="YceI-like"/>
    <property type="match status" value="1"/>
</dbReference>
<protein>
    <recommendedName>
        <fullName evidence="2">Lipid/polyisoprenoid-binding YceI-like domain-containing protein</fullName>
    </recommendedName>
</protein>
<dbReference type="EMBL" id="AVCJ01000009">
    <property type="protein sequence ID" value="KFL37001.1"/>
    <property type="molecule type" value="Genomic_DNA"/>
</dbReference>
<feature type="signal peptide" evidence="1">
    <location>
        <begin position="1"/>
        <end position="21"/>
    </location>
</feature>
<dbReference type="Gene3D" id="2.40.128.110">
    <property type="entry name" value="Lipid/polyisoprenoid-binding, YceI-like"/>
    <property type="match status" value="1"/>
</dbReference>
<dbReference type="AlphaFoldDB" id="A0A087MJE8"/>
<gene>
    <name evidence="3" type="ORF">N788_11720</name>
</gene>
<dbReference type="PANTHER" id="PTHR34406:SF1">
    <property type="entry name" value="PROTEIN YCEI"/>
    <property type="match status" value="1"/>
</dbReference>
<dbReference type="Pfam" id="PF04264">
    <property type="entry name" value="YceI"/>
    <property type="match status" value="1"/>
</dbReference>
<name>A0A087MJE8_9GAMM</name>
<dbReference type="RefSeq" id="WP_034222202.1">
    <property type="nucleotide sequence ID" value="NZ_AVCJ01000009.1"/>
</dbReference>
<proteinExistence type="predicted"/>
<evidence type="ECO:0000313" key="3">
    <source>
        <dbReference type="EMBL" id="KFL37001.1"/>
    </source>
</evidence>
<evidence type="ECO:0000256" key="1">
    <source>
        <dbReference type="SAM" id="SignalP"/>
    </source>
</evidence>
<keyword evidence="1" id="KW-0732">Signal</keyword>